<reference evidence="4 5" key="2">
    <citation type="journal article" date="2015" name="Genome Announc.">
        <title>Complete Genome Sequence of Coriobacteriaceae Strain 68-1-3, a Novel Mucus-Degrading Isolate from the Swine Intestinal Tract.</title>
        <authorList>
            <person name="Looft T."/>
            <person name="Bayles D.O."/>
            <person name="Alt D.P."/>
            <person name="Stanton T.B."/>
        </authorList>
    </citation>
    <scope>NUCLEOTIDE SEQUENCE [LARGE SCALE GENOMIC DNA]</scope>
    <source>
        <strain evidence="4 5">68-1-3</strain>
    </source>
</reference>
<reference evidence="5" key="1">
    <citation type="submission" date="2014-08" db="EMBL/GenBank/DDBJ databases">
        <title>Coriobacteriaceae sp. complete genome.</title>
        <authorList>
            <person name="Looft T."/>
            <person name="Bayles D.O."/>
            <person name="Stanton T.B."/>
        </authorList>
    </citation>
    <scope>NUCLEOTIDE SEQUENCE [LARGE SCALE GENOMIC DNA]</scope>
    <source>
        <strain evidence="5">68-1-3</strain>
    </source>
</reference>
<dbReference type="GO" id="GO:0005737">
    <property type="term" value="C:cytoplasm"/>
    <property type="evidence" value="ECO:0007669"/>
    <property type="project" value="UniProtKB-SubCell"/>
</dbReference>
<dbReference type="AlphaFoldDB" id="A0A0A8B6E9"/>
<accession>A0A0A8B6E9</accession>
<dbReference type="HAMAP" id="MF_00528">
    <property type="entry name" value="Maf"/>
    <property type="match status" value="1"/>
</dbReference>
<protein>
    <recommendedName>
        <fullName evidence="3">dTTP/UTP pyrophosphatase</fullName>
        <shortName evidence="3">dTTPase/UTPase</shortName>
        <ecNumber evidence="3">3.6.1.9</ecNumber>
    </recommendedName>
    <alternativeName>
        <fullName evidence="3">Nucleoside triphosphate pyrophosphatase</fullName>
    </alternativeName>
    <alternativeName>
        <fullName evidence="3">Nucleotide pyrophosphatase</fullName>
        <shortName evidence="3">Nucleotide PPase</shortName>
    </alternativeName>
</protein>
<organism evidence="4 5">
    <name type="scientific">Berryella intestinalis</name>
    <dbReference type="NCBI Taxonomy" id="1531429"/>
    <lineage>
        <taxon>Bacteria</taxon>
        <taxon>Bacillati</taxon>
        <taxon>Actinomycetota</taxon>
        <taxon>Coriobacteriia</taxon>
        <taxon>Eggerthellales</taxon>
        <taxon>Eggerthellaceae</taxon>
        <taxon>Berryella</taxon>
    </lineage>
</organism>
<keyword evidence="3" id="KW-0546">Nucleotide metabolism</keyword>
<comment type="function">
    <text evidence="3">Nucleoside triphosphate pyrophosphatase that hydrolyzes dTTP and UTP. May have a dual role in cell division arrest and in preventing the incorporation of modified nucleotides into cellular nucleic acids.</text>
</comment>
<keyword evidence="5" id="KW-1185">Reference proteome</keyword>
<sequence>MDFEIVLASASPRRRDILEQAGIPFTVCASDVDESLEPDDLAQPVEAAKKLAQRKAGAAVQEVLGVDYVGSLIVIGADTVVDCRGEIFGKPKDAEDAKRMLRRLSGRTHQVHTAVSVWMIHAPNAEDVSLGYRTFSDTTHVRFKELAERDIEDYLAQGESFDKAGAYAIQGRGAALVEGIEGYRSTVVGFPIERVLDEFPDIARMRRM</sequence>
<gene>
    <name evidence="4" type="ORF">JI75_06790</name>
</gene>
<evidence type="ECO:0000256" key="3">
    <source>
        <dbReference type="HAMAP-Rule" id="MF_00528"/>
    </source>
</evidence>
<dbReference type="KEGG" id="cbac:JI75_06790"/>
<evidence type="ECO:0000256" key="1">
    <source>
        <dbReference type="ARBA" id="ARBA00001968"/>
    </source>
</evidence>
<dbReference type="GO" id="GO:0009117">
    <property type="term" value="P:nucleotide metabolic process"/>
    <property type="evidence" value="ECO:0007669"/>
    <property type="project" value="UniProtKB-KW"/>
</dbReference>
<dbReference type="NCBIfam" id="TIGR00172">
    <property type="entry name" value="maf"/>
    <property type="match status" value="1"/>
</dbReference>
<dbReference type="EMBL" id="CP009302">
    <property type="protein sequence ID" value="AJC12408.1"/>
    <property type="molecule type" value="Genomic_DNA"/>
</dbReference>
<dbReference type="PANTHER" id="PTHR43213:SF5">
    <property type="entry name" value="BIFUNCTIONAL DTTP_UTP PYROPHOSPHATASE_METHYLTRANSFERASE PROTEIN-RELATED"/>
    <property type="match status" value="1"/>
</dbReference>
<dbReference type="SUPFAM" id="SSF52972">
    <property type="entry name" value="ITPase-like"/>
    <property type="match status" value="1"/>
</dbReference>
<feature type="site" description="Important for substrate specificity" evidence="3">
    <location>
        <position position="79"/>
    </location>
</feature>
<comment type="catalytic activity">
    <reaction evidence="3">
        <text>dTTP + H2O = dTMP + diphosphate + H(+)</text>
        <dbReference type="Rhea" id="RHEA:28534"/>
        <dbReference type="ChEBI" id="CHEBI:15377"/>
        <dbReference type="ChEBI" id="CHEBI:15378"/>
        <dbReference type="ChEBI" id="CHEBI:33019"/>
        <dbReference type="ChEBI" id="CHEBI:37568"/>
        <dbReference type="ChEBI" id="CHEBI:63528"/>
        <dbReference type="EC" id="3.6.1.9"/>
    </reaction>
</comment>
<comment type="similarity">
    <text evidence="3">Belongs to the Maf family. YhdE subfamily.</text>
</comment>
<dbReference type="Gene3D" id="3.90.950.10">
    <property type="match status" value="1"/>
</dbReference>
<dbReference type="HOGENOM" id="CLU_040416_0_0_11"/>
<dbReference type="STRING" id="1531429.JI75_06790"/>
<evidence type="ECO:0000313" key="4">
    <source>
        <dbReference type="EMBL" id="AJC12408.1"/>
    </source>
</evidence>
<name>A0A0A8B6E9_9ACTN</name>
<dbReference type="Proteomes" id="UP000031121">
    <property type="component" value="Chromosome"/>
</dbReference>
<dbReference type="CDD" id="cd00555">
    <property type="entry name" value="Maf"/>
    <property type="match status" value="1"/>
</dbReference>
<dbReference type="InterPro" id="IPR029001">
    <property type="entry name" value="ITPase-like_fam"/>
</dbReference>
<comment type="catalytic activity">
    <reaction evidence="3">
        <text>UTP + H2O = UMP + diphosphate + H(+)</text>
        <dbReference type="Rhea" id="RHEA:29395"/>
        <dbReference type="ChEBI" id="CHEBI:15377"/>
        <dbReference type="ChEBI" id="CHEBI:15378"/>
        <dbReference type="ChEBI" id="CHEBI:33019"/>
        <dbReference type="ChEBI" id="CHEBI:46398"/>
        <dbReference type="ChEBI" id="CHEBI:57865"/>
        <dbReference type="EC" id="3.6.1.9"/>
    </reaction>
</comment>
<dbReference type="InterPro" id="IPR003697">
    <property type="entry name" value="Maf-like"/>
</dbReference>
<dbReference type="GO" id="GO:0036221">
    <property type="term" value="F:UTP diphosphatase activity"/>
    <property type="evidence" value="ECO:0007669"/>
    <property type="project" value="RHEA"/>
</dbReference>
<dbReference type="GO" id="GO:0036218">
    <property type="term" value="F:dTTP diphosphatase activity"/>
    <property type="evidence" value="ECO:0007669"/>
    <property type="project" value="RHEA"/>
</dbReference>
<comment type="cofactor">
    <cofactor evidence="1 3">
        <name>a divalent metal cation</name>
        <dbReference type="ChEBI" id="CHEBI:60240"/>
    </cofactor>
</comment>
<dbReference type="EC" id="3.6.1.9" evidence="3"/>
<keyword evidence="3" id="KW-0963">Cytoplasm</keyword>
<evidence type="ECO:0000256" key="2">
    <source>
        <dbReference type="ARBA" id="ARBA00022801"/>
    </source>
</evidence>
<keyword evidence="2 3" id="KW-0378">Hydrolase</keyword>
<proteinExistence type="inferred from homology"/>
<feature type="active site" description="Proton acceptor" evidence="3">
    <location>
        <position position="78"/>
    </location>
</feature>
<feature type="site" description="Important for substrate specificity" evidence="3">
    <location>
        <position position="170"/>
    </location>
</feature>
<dbReference type="PANTHER" id="PTHR43213">
    <property type="entry name" value="BIFUNCTIONAL DTTP/UTP PYROPHOSPHATASE/METHYLTRANSFERASE PROTEIN-RELATED"/>
    <property type="match status" value="1"/>
</dbReference>
<comment type="caution">
    <text evidence="3">Lacks conserved residue(s) required for the propagation of feature annotation.</text>
</comment>
<dbReference type="Pfam" id="PF02545">
    <property type="entry name" value="Maf"/>
    <property type="match status" value="1"/>
</dbReference>
<evidence type="ECO:0000313" key="5">
    <source>
        <dbReference type="Proteomes" id="UP000031121"/>
    </source>
</evidence>
<feature type="site" description="Important for substrate specificity" evidence="3">
    <location>
        <position position="13"/>
    </location>
</feature>
<dbReference type="PIRSF" id="PIRSF006305">
    <property type="entry name" value="Maf"/>
    <property type="match status" value="1"/>
</dbReference>
<comment type="subcellular location">
    <subcellularLocation>
        <location evidence="3">Cytoplasm</location>
    </subcellularLocation>
</comment>